<dbReference type="SUPFAM" id="SSF54995">
    <property type="entry name" value="Ribosomal protein S6"/>
    <property type="match status" value="1"/>
</dbReference>
<keyword evidence="3" id="KW-0687">Ribonucleoprotein</keyword>
<evidence type="ECO:0000256" key="6">
    <source>
        <dbReference type="ARBA" id="ARBA00035520"/>
    </source>
</evidence>
<dbReference type="GO" id="GO:0070181">
    <property type="term" value="F:small ribosomal subunit rRNA binding"/>
    <property type="evidence" value="ECO:0007669"/>
    <property type="project" value="TreeGrafter"/>
</dbReference>
<evidence type="ECO:0000313" key="8">
    <source>
        <dbReference type="Proteomes" id="UP000176204"/>
    </source>
</evidence>
<organism evidence="7 8">
    <name type="scientific">Akkermansia glycaniphila</name>
    <dbReference type="NCBI Taxonomy" id="1679444"/>
    <lineage>
        <taxon>Bacteria</taxon>
        <taxon>Pseudomonadati</taxon>
        <taxon>Verrucomicrobiota</taxon>
        <taxon>Verrucomicrobiia</taxon>
        <taxon>Verrucomicrobiales</taxon>
        <taxon>Akkermansiaceae</taxon>
        <taxon>Akkermansia</taxon>
    </lineage>
</organism>
<dbReference type="GO" id="GO:0006412">
    <property type="term" value="P:translation"/>
    <property type="evidence" value="ECO:0007669"/>
    <property type="project" value="InterPro"/>
</dbReference>
<dbReference type="RefSeq" id="WP_067777047.1">
    <property type="nucleotide sequence ID" value="NZ_JACVVN010000012.1"/>
</dbReference>
<dbReference type="PANTHER" id="PTHR21011:SF1">
    <property type="entry name" value="SMALL RIBOSOMAL SUBUNIT PROTEIN BS6M"/>
    <property type="match status" value="1"/>
</dbReference>
<proteinExistence type="inferred from homology"/>
<dbReference type="NCBIfam" id="TIGR00166">
    <property type="entry name" value="S6"/>
    <property type="match status" value="1"/>
</dbReference>
<evidence type="ECO:0000256" key="2">
    <source>
        <dbReference type="ARBA" id="ARBA00022980"/>
    </source>
</evidence>
<keyword evidence="8" id="KW-1185">Reference proteome</keyword>
<dbReference type="STRING" id="1679444.PYTT_0642"/>
<dbReference type="InterPro" id="IPR020814">
    <property type="entry name" value="Ribosomal_S6_plastid/chlpt"/>
</dbReference>
<gene>
    <name evidence="7" type="ORF">PYTT_0642</name>
</gene>
<dbReference type="OrthoDB" id="195283at2"/>
<reference evidence="8" key="1">
    <citation type="submission" date="2016-09" db="EMBL/GenBank/DDBJ databases">
        <authorList>
            <person name="Koehorst J."/>
        </authorList>
    </citation>
    <scope>NUCLEOTIDE SEQUENCE [LARGE SCALE GENOMIC DNA]</scope>
</reference>
<dbReference type="Gene3D" id="3.30.70.60">
    <property type="match status" value="1"/>
</dbReference>
<evidence type="ECO:0000256" key="4">
    <source>
        <dbReference type="ARBA" id="ARBA00035104"/>
    </source>
</evidence>
<dbReference type="InterPro" id="IPR014717">
    <property type="entry name" value="Transl_elong_EF1B/ribsomal_bS6"/>
</dbReference>
<dbReference type="KEGG" id="agl:PYTT_0642"/>
<dbReference type="GO" id="GO:0005840">
    <property type="term" value="C:ribosome"/>
    <property type="evidence" value="ECO:0007669"/>
    <property type="project" value="UniProtKB-KW"/>
</dbReference>
<dbReference type="InterPro" id="IPR035980">
    <property type="entry name" value="Ribosomal_bS6_sf"/>
</dbReference>
<dbReference type="GO" id="GO:0003735">
    <property type="term" value="F:structural constituent of ribosome"/>
    <property type="evidence" value="ECO:0007669"/>
    <property type="project" value="InterPro"/>
</dbReference>
<comment type="similarity">
    <text evidence="1">Belongs to the bacterial ribosomal protein bS6 family.</text>
</comment>
<name>A0A1C7PAR0_9BACT</name>
<evidence type="ECO:0000256" key="5">
    <source>
        <dbReference type="ARBA" id="ARBA00035294"/>
    </source>
</evidence>
<dbReference type="PANTHER" id="PTHR21011">
    <property type="entry name" value="MITOCHONDRIAL 28S RIBOSOMAL PROTEIN S6"/>
    <property type="match status" value="1"/>
</dbReference>
<evidence type="ECO:0000256" key="1">
    <source>
        <dbReference type="ARBA" id="ARBA00009512"/>
    </source>
</evidence>
<dbReference type="GO" id="GO:0005737">
    <property type="term" value="C:cytoplasm"/>
    <property type="evidence" value="ECO:0007669"/>
    <property type="project" value="UniProtKB-ARBA"/>
</dbReference>
<dbReference type="GO" id="GO:1990904">
    <property type="term" value="C:ribonucleoprotein complex"/>
    <property type="evidence" value="ECO:0007669"/>
    <property type="project" value="UniProtKB-KW"/>
</dbReference>
<dbReference type="EMBL" id="LT629973">
    <property type="protein sequence ID" value="SEH77387.1"/>
    <property type="molecule type" value="Genomic_DNA"/>
</dbReference>
<comment type="function">
    <text evidence="4">Binds together with bS18 to 16S ribosomal RNA.</text>
</comment>
<dbReference type="CDD" id="cd00473">
    <property type="entry name" value="bS6"/>
    <property type="match status" value="1"/>
</dbReference>
<dbReference type="Proteomes" id="UP000176204">
    <property type="component" value="Chromosome I"/>
</dbReference>
<keyword evidence="2 7" id="KW-0689">Ribosomal protein</keyword>
<accession>A0A1C7PAR0</accession>
<evidence type="ECO:0000256" key="3">
    <source>
        <dbReference type="ARBA" id="ARBA00023274"/>
    </source>
</evidence>
<dbReference type="InterPro" id="IPR000529">
    <property type="entry name" value="Ribosomal_bS6"/>
</dbReference>
<protein>
    <recommendedName>
        <fullName evidence="5">Small ribosomal subunit protein bS6</fullName>
    </recommendedName>
    <alternativeName>
        <fullName evidence="6">30S ribosomal protein S6</fullName>
    </alternativeName>
</protein>
<evidence type="ECO:0000313" key="7">
    <source>
        <dbReference type="EMBL" id="SEH77387.1"/>
    </source>
</evidence>
<dbReference type="Pfam" id="PF01250">
    <property type="entry name" value="Ribosomal_S6"/>
    <property type="match status" value="1"/>
</dbReference>
<dbReference type="AlphaFoldDB" id="A0A1C7PAR0"/>
<sequence length="92" mass="10690">MRKYEALIVLNMKGVTSMDDLIQSVADQLKEEGAQITEIKNIGRREFAYESNHIKAGQYVLYTFNAEPSVIRAARERLAIDEQVHYQYYRSC</sequence>